<keyword evidence="1" id="KW-1133">Transmembrane helix</keyword>
<dbReference type="Pfam" id="PF11204">
    <property type="entry name" value="DUF2985"/>
    <property type="match status" value="1"/>
</dbReference>
<keyword evidence="1" id="KW-0472">Membrane</keyword>
<evidence type="ECO:0000313" key="3">
    <source>
        <dbReference type="EMBL" id="ETL26126.1"/>
    </source>
</evidence>
<evidence type="ECO:0000313" key="2">
    <source>
        <dbReference type="EMBL" id="ETK72674.1"/>
    </source>
</evidence>
<organism evidence="3">
    <name type="scientific">Phytophthora nicotianae</name>
    <name type="common">Potato buckeye rot agent</name>
    <name type="synonym">Phytophthora parasitica</name>
    <dbReference type="NCBI Taxonomy" id="4792"/>
    <lineage>
        <taxon>Eukaryota</taxon>
        <taxon>Sar</taxon>
        <taxon>Stramenopiles</taxon>
        <taxon>Oomycota</taxon>
        <taxon>Peronosporomycetes</taxon>
        <taxon>Peronosporales</taxon>
        <taxon>Peronosporaceae</taxon>
        <taxon>Phytophthora</taxon>
    </lineage>
</organism>
<dbReference type="EMBL" id="KI676328">
    <property type="protein sequence ID" value="ETL26126.1"/>
    <property type="molecule type" value="Genomic_DNA"/>
</dbReference>
<feature type="transmembrane region" description="Helical" evidence="1">
    <location>
        <begin position="208"/>
        <end position="231"/>
    </location>
</feature>
<sequence length="263" mass="29135">MVAQVDSPATPVLESTYQHIGDSKRHWKITSMVYHGVLIAVIVAAIVILVMVQTEVVDVGDSEDTDDWVEVSSQIINGVFTWLAVTNQPLYVYRFVMTTVALKASTGQQNEKMEVTRAAGHLSKIFPHIFVSKSGICCETSAMASQAQERGEVQDSSDENEVLEVGNFIFFRTDVRYLRNTLGILNCGCLIQYVMSGYMWGYDESSRPAFALPVLLPPAILCNVIGQYGFYQKRKATVDKSSLSGLVRSLTSCQVHETRSCSK</sequence>
<name>W2HWC7_PHYNI</name>
<feature type="transmembrane region" description="Helical" evidence="1">
    <location>
        <begin position="74"/>
        <end position="93"/>
    </location>
</feature>
<reference evidence="2" key="1">
    <citation type="submission" date="2013-11" db="EMBL/GenBank/DDBJ databases">
        <title>The Genome Sequence of Phytophthora parasitica CJ02B3.</title>
        <authorList>
            <consortium name="The Broad Institute Genomics Platform"/>
            <person name="Russ C."/>
            <person name="Tyler B."/>
            <person name="Panabieres F."/>
            <person name="Shan W."/>
            <person name="Tripathy S."/>
            <person name="Grunwald N."/>
            <person name="Machado M."/>
            <person name="Johnson C.S."/>
            <person name="Arredondo F."/>
            <person name="Hong C."/>
            <person name="Coffey M."/>
            <person name="Young S.K."/>
            <person name="Zeng Q."/>
            <person name="Gargeya S."/>
            <person name="Fitzgerald M."/>
            <person name="Abouelleil A."/>
            <person name="Alvarado L."/>
            <person name="Chapman S.B."/>
            <person name="Gainer-Dewar J."/>
            <person name="Goldberg J."/>
            <person name="Griggs A."/>
            <person name="Gujja S."/>
            <person name="Hansen M."/>
            <person name="Howarth C."/>
            <person name="Imamovic A."/>
            <person name="Ireland A."/>
            <person name="Larimer J."/>
            <person name="McCowan C."/>
            <person name="Murphy C."/>
            <person name="Pearson M."/>
            <person name="Poon T.W."/>
            <person name="Priest M."/>
            <person name="Roberts A."/>
            <person name="Saif S."/>
            <person name="Shea T."/>
            <person name="Sykes S."/>
            <person name="Wortman J."/>
            <person name="Nusbaum C."/>
            <person name="Birren B."/>
        </authorList>
    </citation>
    <scope>NUCLEOTIDE SEQUENCE [LARGE SCALE GENOMIC DNA]</scope>
    <source>
        <strain evidence="2">CJ02B3</strain>
    </source>
</reference>
<feature type="transmembrane region" description="Helical" evidence="1">
    <location>
        <begin position="33"/>
        <end position="54"/>
    </location>
</feature>
<dbReference type="Proteomes" id="UP000053864">
    <property type="component" value="Unassembled WGS sequence"/>
</dbReference>
<accession>W2HWC7</accession>
<reference evidence="3" key="2">
    <citation type="submission" date="2013-11" db="EMBL/GenBank/DDBJ databases">
        <title>The Genome Sequence of Phytophthora parasitica CJ05E6.</title>
        <authorList>
            <consortium name="The Broad Institute Genomics Platform"/>
            <person name="Russ C."/>
            <person name="Tyler B."/>
            <person name="Panabieres F."/>
            <person name="Shan W."/>
            <person name="Tripathy S."/>
            <person name="Grunwald N."/>
            <person name="Machado M."/>
            <person name="Johnson C.S."/>
            <person name="Arredondo F."/>
            <person name="Hong C."/>
            <person name="Coffey M."/>
            <person name="Young S.K."/>
            <person name="Zeng Q."/>
            <person name="Gargeya S."/>
            <person name="Fitzgerald M."/>
            <person name="Abouelleil A."/>
            <person name="Alvarado L."/>
            <person name="Chapman S.B."/>
            <person name="Gainer-Dewar J."/>
            <person name="Goldberg J."/>
            <person name="Griggs A."/>
            <person name="Gujja S."/>
            <person name="Hansen M."/>
            <person name="Howarth C."/>
            <person name="Imamovic A."/>
            <person name="Ireland A."/>
            <person name="Larimer J."/>
            <person name="McCowan C."/>
            <person name="Murphy C."/>
            <person name="Pearson M."/>
            <person name="Poon T.W."/>
            <person name="Priest M."/>
            <person name="Roberts A."/>
            <person name="Saif S."/>
            <person name="Shea T."/>
            <person name="Sykes S."/>
            <person name="Wortman J."/>
            <person name="Nusbaum C."/>
            <person name="Birren B."/>
        </authorList>
    </citation>
    <scope>NUCLEOTIDE SEQUENCE [LARGE SCALE GENOMIC DNA]</scope>
    <source>
        <strain evidence="3">CJ05E6</strain>
    </source>
</reference>
<dbReference type="VEuPathDB" id="FungiDB:PPTG_18207"/>
<dbReference type="EMBL" id="KI689530">
    <property type="protein sequence ID" value="ETK72674.1"/>
    <property type="molecule type" value="Genomic_DNA"/>
</dbReference>
<dbReference type="InterPro" id="IPR021369">
    <property type="entry name" value="DUF2985"/>
</dbReference>
<proteinExistence type="predicted"/>
<dbReference type="Proteomes" id="UP000053236">
    <property type="component" value="Unassembled WGS sequence"/>
</dbReference>
<feature type="transmembrane region" description="Helical" evidence="1">
    <location>
        <begin position="182"/>
        <end position="202"/>
    </location>
</feature>
<dbReference type="AlphaFoldDB" id="W2HWC7"/>
<keyword evidence="1" id="KW-0812">Transmembrane</keyword>
<evidence type="ECO:0000256" key="1">
    <source>
        <dbReference type="SAM" id="Phobius"/>
    </source>
</evidence>
<protein>
    <submittedName>
        <fullName evidence="3">Uncharacterized protein</fullName>
    </submittedName>
</protein>
<gene>
    <name evidence="2" type="ORF">L915_20260</name>
    <name evidence="3" type="ORF">L916_20129</name>
</gene>